<dbReference type="RefSeq" id="WP_008597933.1">
    <property type="nucleotide sequence ID" value="NZ_AMRM01000017.1"/>
</dbReference>
<protein>
    <submittedName>
        <fullName evidence="1">Uncharacterized protein</fullName>
    </submittedName>
</protein>
<comment type="caution">
    <text evidence="1">The sequence shown here is derived from an EMBL/GenBank/DDBJ whole genome shotgun (WGS) entry which is preliminary data.</text>
</comment>
<dbReference type="Proteomes" id="UP000006786">
    <property type="component" value="Unassembled WGS sequence"/>
</dbReference>
<accession>K2N1I8</accession>
<feature type="non-terminal residue" evidence="1">
    <location>
        <position position="68"/>
    </location>
</feature>
<dbReference type="EMBL" id="AMRM01000017">
    <property type="protein sequence ID" value="EKF18068.1"/>
    <property type="molecule type" value="Genomic_DNA"/>
</dbReference>
<proteinExistence type="predicted"/>
<dbReference type="eggNOG" id="COG3644">
    <property type="taxonomic scope" value="Bacteria"/>
</dbReference>
<organism evidence="1 2">
    <name type="scientific">Nitratireductor pacificus pht-3B</name>
    <dbReference type="NCBI Taxonomy" id="391937"/>
    <lineage>
        <taxon>Bacteria</taxon>
        <taxon>Pseudomonadati</taxon>
        <taxon>Pseudomonadota</taxon>
        <taxon>Alphaproteobacteria</taxon>
        <taxon>Hyphomicrobiales</taxon>
        <taxon>Phyllobacteriaceae</taxon>
        <taxon>Nitratireductor</taxon>
    </lineage>
</organism>
<name>K2N1I8_9HYPH</name>
<sequence length="68" mass="7127">MTTYTAFHGRRRLASGPAADVALAVRALLETLPAADVLIFDDASGRQTDFDLTGSEAEVAARLAPPPT</sequence>
<dbReference type="InterPro" id="IPR018715">
    <property type="entry name" value="DUF2239"/>
</dbReference>
<dbReference type="Pfam" id="PF09998">
    <property type="entry name" value="DUF2239"/>
    <property type="match status" value="1"/>
</dbReference>
<dbReference type="STRING" id="391937.NA2_15342"/>
<keyword evidence="2" id="KW-1185">Reference proteome</keyword>
<evidence type="ECO:0000313" key="2">
    <source>
        <dbReference type="Proteomes" id="UP000006786"/>
    </source>
</evidence>
<reference evidence="1 2" key="1">
    <citation type="journal article" date="2012" name="J. Bacteriol.">
        <title>Genome Sequence of Nitratireductor pacificus Type Strain pht-3B.</title>
        <authorList>
            <person name="Lai Q."/>
            <person name="Li G."/>
            <person name="Shao Z."/>
        </authorList>
    </citation>
    <scope>NUCLEOTIDE SEQUENCE [LARGE SCALE GENOMIC DNA]</scope>
    <source>
        <strain evidence="2">pht-3B</strain>
    </source>
</reference>
<dbReference type="OrthoDB" id="282960at2"/>
<gene>
    <name evidence="1" type="ORF">NA2_15342</name>
</gene>
<evidence type="ECO:0000313" key="1">
    <source>
        <dbReference type="EMBL" id="EKF18068.1"/>
    </source>
</evidence>
<dbReference type="AlphaFoldDB" id="K2N1I8"/>